<evidence type="ECO:0000256" key="5">
    <source>
        <dbReference type="ARBA" id="ARBA00022553"/>
    </source>
</evidence>
<evidence type="ECO:0000256" key="3">
    <source>
        <dbReference type="ARBA" id="ARBA00009347"/>
    </source>
</evidence>
<dbReference type="InterPro" id="IPR040097">
    <property type="entry name" value="FAAL/FAAC"/>
</dbReference>
<evidence type="ECO:0000256" key="2">
    <source>
        <dbReference type="ARBA" id="ARBA00006432"/>
    </source>
</evidence>
<reference evidence="11 12" key="1">
    <citation type="submission" date="2014-10" db="EMBL/GenBank/DDBJ databases">
        <authorList>
            <person name="Seo M.-J."/>
            <person name="Seok Y.J."/>
            <person name="Cha I.-T."/>
        </authorList>
    </citation>
    <scope>NUCLEOTIDE SEQUENCE [LARGE SCALE GENOMIC DNA]</scope>
    <source>
        <strain evidence="11 12">NEU</strain>
    </source>
</reference>
<dbReference type="Gene3D" id="1.20.140.10">
    <property type="entry name" value="Butyryl-CoA Dehydrogenase, subunit A, domain 3"/>
    <property type="match status" value="1"/>
</dbReference>
<dbReference type="Gene3D" id="1.10.1200.10">
    <property type="entry name" value="ACP-like"/>
    <property type="match status" value="1"/>
</dbReference>
<dbReference type="SUPFAM" id="SSF56645">
    <property type="entry name" value="Acyl-CoA dehydrogenase NM domain-like"/>
    <property type="match status" value="1"/>
</dbReference>
<dbReference type="InterPro" id="IPR009100">
    <property type="entry name" value="AcylCoA_DH/oxidase_NM_dom_sf"/>
</dbReference>
<dbReference type="GO" id="GO:0031177">
    <property type="term" value="F:phosphopantetheine binding"/>
    <property type="evidence" value="ECO:0007669"/>
    <property type="project" value="InterPro"/>
</dbReference>
<accession>A0A1S2NC42</accession>
<comment type="caution">
    <text evidence="11">The sequence shown here is derived from an EMBL/GenBank/DDBJ whole genome shotgun (WGS) entry which is preliminary data.</text>
</comment>
<comment type="similarity">
    <text evidence="2">Belongs to the ATP-dependent AMP-binding enzyme family.</text>
</comment>
<keyword evidence="6" id="KW-0436">Ligase</keyword>
<dbReference type="InterPro" id="IPR009075">
    <property type="entry name" value="AcylCo_DH/oxidase_C"/>
</dbReference>
<keyword evidence="4" id="KW-0596">Phosphopantetheine</keyword>
<dbReference type="InterPro" id="IPR045851">
    <property type="entry name" value="AMP-bd_C_sf"/>
</dbReference>
<evidence type="ECO:0000256" key="9">
    <source>
        <dbReference type="SAM" id="MobiDB-lite"/>
    </source>
</evidence>
<dbReference type="SUPFAM" id="SSF47203">
    <property type="entry name" value="Acyl-CoA dehydrogenase C-terminal domain-like"/>
    <property type="match status" value="1"/>
</dbReference>
<evidence type="ECO:0000256" key="7">
    <source>
        <dbReference type="ARBA" id="ARBA00022630"/>
    </source>
</evidence>
<evidence type="ECO:0000313" key="11">
    <source>
        <dbReference type="EMBL" id="OIJ42656.1"/>
    </source>
</evidence>
<proteinExistence type="inferred from homology"/>
<gene>
    <name evidence="11" type="ORF">LO55_3128</name>
</gene>
<dbReference type="GO" id="GO:0070566">
    <property type="term" value="F:adenylyltransferase activity"/>
    <property type="evidence" value="ECO:0007669"/>
    <property type="project" value="TreeGrafter"/>
</dbReference>
<dbReference type="InterPro" id="IPR042099">
    <property type="entry name" value="ANL_N_sf"/>
</dbReference>
<dbReference type="SUPFAM" id="SSF47336">
    <property type="entry name" value="ACP-like"/>
    <property type="match status" value="1"/>
</dbReference>
<dbReference type="PANTHER" id="PTHR22754">
    <property type="entry name" value="DISCO-INTERACTING PROTEIN 2 DIP2 -RELATED"/>
    <property type="match status" value="1"/>
</dbReference>
<dbReference type="PROSITE" id="PS50075">
    <property type="entry name" value="CARRIER"/>
    <property type="match status" value="1"/>
</dbReference>
<dbReference type="PANTHER" id="PTHR22754:SF32">
    <property type="entry name" value="DISCO-INTERACTING PROTEIN 2"/>
    <property type="match status" value="1"/>
</dbReference>
<feature type="region of interest" description="Disordered" evidence="9">
    <location>
        <begin position="1082"/>
        <end position="1106"/>
    </location>
</feature>
<dbReference type="Gene3D" id="3.30.300.30">
    <property type="match status" value="1"/>
</dbReference>
<dbReference type="InterPro" id="IPR036250">
    <property type="entry name" value="AcylCo_DH-like_C"/>
</dbReference>
<sequence>MAESEPLQAAFVLRQLERHARSAPDHVAFTFLREDGREESLSNGELAARVEALAGVLAREAAPGERALLLYPPGLAFVTAFFACLRAGLVAVPAPLPRRNGGERHLRALLVDADPALALALREAAPGLAFVMDGGRTRLLCTDTLQGAPTQLPLAGPDALAFIQYTSGSTMAPRGVEVGHASLAANVAMIRAAFGFDADSVMVSWLPPFHDMGLVGSIVTPASVGFRSVLMAPATFLRQPQRWLEAIHAYRATCAGAPDFAWDLCARRATQEDKARLDLSCLTVAYNGAEPVRAATVRRLFAAFAECGLRPGAIFPCYGLAEHTLLAAGGPRGQAPRTFALSQSRLEAGQVREADRNDPDARELVSCGPPAPGVDLLAVDPDSCRPAGPGRVGEIWLAGPAVARGYRNAPFVAQAAFEARLADGAGPWLRTGDLGFVRDGELYITGRLKDLVIVNGRNIYPQDVEMLVEEVAGFLEPNRCAVFGVDDGGQERLAIVLEADRRLVRIARRGRGDAASLAQLDALVGRIRSAVASRFGTTVELLALVRPGSFPRTSSGKVQRALCRALAAREELDVVYAARYPERELHPRRRSSDGRDPSAAEQSRRTAGEMRDWLRRWAPRRLDSRLMDERRTMPPHVLLDLGNHGFLGMQAPLALGGKALATGDLLRLMEQLAAIDLTLATAVGVHNGLGLRPVLRFAPERLRAAVAPHLAGGRQLAAFALTEPAAGANPLAMRTRAQRCPGGWRLNGDKHLIGLANWAGWITVVARALDEQGMALGTVALLLPDDAPGLRQDAEALTMGMRAMVQNALRFDDVFVPDTHVLGQPGAGMEVARDAMAFARLGIGALCVGGMKRCAQLMLRYASRREVAGGRLLEHPVTLARLDGLTSAIDALEALVRALGAYDDRGGVHGAQGARGGLPQEACMACKCVASELLWEAADMLMQLLGGRGYLEPSLAPLLMRDARVMRILEGPTEALYVHLGAGALDGGCLAFAADVLDGADVVRQARAALLEAGATCPGYAAGELCAWTLLVAACGDGPAAPWARRRWSALRAQLKHGAPAAPATLAARIAAYADAIGTPDQEAAGEGRERDPLLEPGWGPGAGEAAARASVPAPAKMEASAPAPAGLEDTRALVRRCLLYGLDGGVETLGDDQPFAEVGLDSLSAMPVALELERQTGMTINAELLYEYQTVAQLAAYLDARRAAGTAQEGAAGG</sequence>
<dbReference type="InterPro" id="IPR006091">
    <property type="entry name" value="Acyl-CoA_Oxase/DH_mid-dom"/>
</dbReference>
<dbReference type="Gene3D" id="1.10.540.10">
    <property type="entry name" value="Acyl-CoA dehydrogenase/oxidase, N-terminal domain"/>
    <property type="match status" value="1"/>
</dbReference>
<dbReference type="Pfam" id="PF02771">
    <property type="entry name" value="Acyl-CoA_dh_N"/>
    <property type="match status" value="1"/>
</dbReference>
<dbReference type="GO" id="GO:0071766">
    <property type="term" value="P:Actinobacterium-type cell wall biogenesis"/>
    <property type="evidence" value="ECO:0007669"/>
    <property type="project" value="UniProtKB-ARBA"/>
</dbReference>
<dbReference type="RefSeq" id="WP_071362137.1">
    <property type="nucleotide sequence ID" value="NZ_JRYB01000001.1"/>
</dbReference>
<evidence type="ECO:0000256" key="1">
    <source>
        <dbReference type="ARBA" id="ARBA00001974"/>
    </source>
</evidence>
<keyword evidence="5" id="KW-0597">Phosphoprotein</keyword>
<dbReference type="InterPro" id="IPR000873">
    <property type="entry name" value="AMP-dep_synth/lig_dom"/>
</dbReference>
<keyword evidence="8" id="KW-0274">FAD</keyword>
<dbReference type="GO" id="GO:0016874">
    <property type="term" value="F:ligase activity"/>
    <property type="evidence" value="ECO:0007669"/>
    <property type="project" value="UniProtKB-KW"/>
</dbReference>
<dbReference type="InterPro" id="IPR013786">
    <property type="entry name" value="AcylCoA_DH/ox_N"/>
</dbReference>
<dbReference type="Gene3D" id="2.40.110.10">
    <property type="entry name" value="Butyryl-CoA Dehydrogenase, subunit A, domain 2"/>
    <property type="match status" value="1"/>
</dbReference>
<dbReference type="Pfam" id="PF02770">
    <property type="entry name" value="Acyl-CoA_dh_M"/>
    <property type="match status" value="1"/>
</dbReference>
<feature type="region of interest" description="Disordered" evidence="9">
    <location>
        <begin position="585"/>
        <end position="607"/>
    </location>
</feature>
<dbReference type="InterPro" id="IPR046373">
    <property type="entry name" value="Acyl-CoA_Oxase/DH_mid-dom_sf"/>
</dbReference>
<comment type="similarity">
    <text evidence="3">Belongs to the acyl-CoA dehydrogenase family.</text>
</comment>
<evidence type="ECO:0000259" key="10">
    <source>
        <dbReference type="PROSITE" id="PS50075"/>
    </source>
</evidence>
<dbReference type="Pfam" id="PF00550">
    <property type="entry name" value="PP-binding"/>
    <property type="match status" value="1"/>
</dbReference>
<dbReference type="InterPro" id="IPR037069">
    <property type="entry name" value="AcylCoA_DH/ox_N_sf"/>
</dbReference>
<dbReference type="FunFam" id="3.40.50.12780:FF:000013">
    <property type="entry name" value="Long-chain-fatty-acid--AMP ligase FadD32"/>
    <property type="match status" value="1"/>
</dbReference>
<dbReference type="GO" id="GO:0006633">
    <property type="term" value="P:fatty acid biosynthetic process"/>
    <property type="evidence" value="ECO:0007669"/>
    <property type="project" value="TreeGrafter"/>
</dbReference>
<dbReference type="GO" id="GO:0005886">
    <property type="term" value="C:plasma membrane"/>
    <property type="evidence" value="ECO:0007669"/>
    <property type="project" value="TreeGrafter"/>
</dbReference>
<evidence type="ECO:0000256" key="8">
    <source>
        <dbReference type="ARBA" id="ARBA00022827"/>
    </source>
</evidence>
<dbReference type="SMART" id="SM00823">
    <property type="entry name" value="PKS_PP"/>
    <property type="match status" value="1"/>
</dbReference>
<dbReference type="GO" id="GO:0016627">
    <property type="term" value="F:oxidoreductase activity, acting on the CH-CH group of donors"/>
    <property type="evidence" value="ECO:0007669"/>
    <property type="project" value="InterPro"/>
</dbReference>
<dbReference type="CDD" id="cd05931">
    <property type="entry name" value="FAAL"/>
    <property type="match status" value="1"/>
</dbReference>
<evidence type="ECO:0000313" key="12">
    <source>
        <dbReference type="Proteomes" id="UP000180246"/>
    </source>
</evidence>
<protein>
    <recommendedName>
        <fullName evidence="10">Carrier domain-containing protein</fullName>
    </recommendedName>
</protein>
<dbReference type="Pfam" id="PF00441">
    <property type="entry name" value="Acyl-CoA_dh_1"/>
    <property type="match status" value="1"/>
</dbReference>
<dbReference type="SUPFAM" id="SSF56801">
    <property type="entry name" value="Acetyl-CoA synthetase-like"/>
    <property type="match status" value="1"/>
</dbReference>
<evidence type="ECO:0000256" key="6">
    <source>
        <dbReference type="ARBA" id="ARBA00022598"/>
    </source>
</evidence>
<dbReference type="InterPro" id="IPR020806">
    <property type="entry name" value="PKS_PP-bd"/>
</dbReference>
<dbReference type="AlphaFoldDB" id="A0A1S2NC42"/>
<dbReference type="InterPro" id="IPR009081">
    <property type="entry name" value="PP-bd_ACP"/>
</dbReference>
<dbReference type="CDD" id="cd00567">
    <property type="entry name" value="ACAD"/>
    <property type="match status" value="1"/>
</dbReference>
<keyword evidence="7" id="KW-0285">Flavoprotein</keyword>
<dbReference type="Gene3D" id="3.40.50.12780">
    <property type="entry name" value="N-terminal domain of ligase-like"/>
    <property type="match status" value="1"/>
</dbReference>
<feature type="domain" description="Carrier" evidence="10">
    <location>
        <begin position="1125"/>
        <end position="1203"/>
    </location>
</feature>
<dbReference type="InterPro" id="IPR036736">
    <property type="entry name" value="ACP-like_sf"/>
</dbReference>
<dbReference type="GO" id="GO:0050660">
    <property type="term" value="F:flavin adenine dinucleotide binding"/>
    <property type="evidence" value="ECO:0007669"/>
    <property type="project" value="InterPro"/>
</dbReference>
<dbReference type="SMART" id="SM01294">
    <property type="entry name" value="PKS_PP_betabranch"/>
    <property type="match status" value="1"/>
</dbReference>
<dbReference type="EMBL" id="JRYB01000001">
    <property type="protein sequence ID" value="OIJ42656.1"/>
    <property type="molecule type" value="Genomic_DNA"/>
</dbReference>
<evidence type="ECO:0000256" key="4">
    <source>
        <dbReference type="ARBA" id="ARBA00022450"/>
    </source>
</evidence>
<organism evidence="11 12">
    <name type="scientific">Massilia timonae</name>
    <dbReference type="NCBI Taxonomy" id="47229"/>
    <lineage>
        <taxon>Bacteria</taxon>
        <taxon>Pseudomonadati</taxon>
        <taxon>Pseudomonadota</taxon>
        <taxon>Betaproteobacteria</taxon>
        <taxon>Burkholderiales</taxon>
        <taxon>Oxalobacteraceae</taxon>
        <taxon>Telluria group</taxon>
        <taxon>Massilia</taxon>
    </lineage>
</organism>
<name>A0A1S2NC42_9BURK</name>
<dbReference type="Proteomes" id="UP000180246">
    <property type="component" value="Unassembled WGS sequence"/>
</dbReference>
<comment type="cofactor">
    <cofactor evidence="1">
        <name>FAD</name>
        <dbReference type="ChEBI" id="CHEBI:57692"/>
    </cofactor>
</comment>
<dbReference type="Pfam" id="PF00501">
    <property type="entry name" value="AMP-binding"/>
    <property type="match status" value="1"/>
</dbReference>